<dbReference type="RefSeq" id="WP_246431936.1">
    <property type="nucleotide sequence ID" value="NZ_CBCSLB010000019.1"/>
</dbReference>
<keyword evidence="5 6" id="KW-0472">Membrane</keyword>
<evidence type="ECO:0000256" key="3">
    <source>
        <dbReference type="ARBA" id="ARBA00022692"/>
    </source>
</evidence>
<feature type="transmembrane region" description="Helical" evidence="6">
    <location>
        <begin position="57"/>
        <end position="75"/>
    </location>
</feature>
<comment type="subcellular location">
    <subcellularLocation>
        <location evidence="1">Cell membrane</location>
        <topology evidence="1">Multi-pass membrane protein</topology>
    </subcellularLocation>
</comment>
<keyword evidence="2" id="KW-1003">Cell membrane</keyword>
<sequence length="289" mass="32740">MRMANGISKSTIQQSLSGRKQRFLYWCGWESEQILASIRAGRVLTNYGQYHLSRKQFLLTATAASFLLYAAIYLFYHSVSMSLAVSAFGIIAPRYRRGALLRERKERLKLQFKEALFSLTSSLAAGRSIENAFLASLDDLLLLYPNARTELLIEFQIIRFRLENAEPIEYALRNFADRAGIDEITQFVDALGACKRSGGDLLEIMKRTAVIIGEKLEIEQEISVMVAQKRFEGRIMMAVPFVFLAFLSLAAPDYMAPLYKGAGYLLLTVALVLLLACFWLMAKLMRIQM</sequence>
<dbReference type="InterPro" id="IPR018076">
    <property type="entry name" value="T2SS_GspF_dom"/>
</dbReference>
<name>A0A7W5CBZ6_9BACL</name>
<keyword evidence="9" id="KW-1185">Reference proteome</keyword>
<evidence type="ECO:0000256" key="6">
    <source>
        <dbReference type="SAM" id="Phobius"/>
    </source>
</evidence>
<keyword evidence="3 6" id="KW-0812">Transmembrane</keyword>
<feature type="transmembrane region" description="Helical" evidence="6">
    <location>
        <begin position="261"/>
        <end position="282"/>
    </location>
</feature>
<keyword evidence="4 6" id="KW-1133">Transmembrane helix</keyword>
<evidence type="ECO:0000313" key="8">
    <source>
        <dbReference type="EMBL" id="MBB3154880.1"/>
    </source>
</evidence>
<comment type="caution">
    <text evidence="8">The sequence shown here is derived from an EMBL/GenBank/DDBJ whole genome shotgun (WGS) entry which is preliminary data.</text>
</comment>
<proteinExistence type="predicted"/>
<evidence type="ECO:0000259" key="7">
    <source>
        <dbReference type="Pfam" id="PF00482"/>
    </source>
</evidence>
<evidence type="ECO:0000256" key="5">
    <source>
        <dbReference type="ARBA" id="ARBA00023136"/>
    </source>
</evidence>
<evidence type="ECO:0000313" key="9">
    <source>
        <dbReference type="Proteomes" id="UP000518605"/>
    </source>
</evidence>
<gene>
    <name evidence="8" type="ORF">FHS16_004962</name>
</gene>
<evidence type="ECO:0000256" key="2">
    <source>
        <dbReference type="ARBA" id="ARBA00022475"/>
    </source>
</evidence>
<dbReference type="GO" id="GO:0005886">
    <property type="term" value="C:plasma membrane"/>
    <property type="evidence" value="ECO:0007669"/>
    <property type="project" value="UniProtKB-SubCell"/>
</dbReference>
<reference evidence="8 9" key="1">
    <citation type="submission" date="2020-08" db="EMBL/GenBank/DDBJ databases">
        <title>Genomic Encyclopedia of Type Strains, Phase III (KMG-III): the genomes of soil and plant-associated and newly described type strains.</title>
        <authorList>
            <person name="Whitman W."/>
        </authorList>
    </citation>
    <scope>NUCLEOTIDE SEQUENCE [LARGE SCALE GENOMIC DNA]</scope>
    <source>
        <strain evidence="8 9">CECT 8234</strain>
    </source>
</reference>
<dbReference type="Pfam" id="PF00482">
    <property type="entry name" value="T2SSF"/>
    <property type="match status" value="1"/>
</dbReference>
<accession>A0A7W5CBZ6</accession>
<evidence type="ECO:0000256" key="1">
    <source>
        <dbReference type="ARBA" id="ARBA00004651"/>
    </source>
</evidence>
<feature type="domain" description="Type II secretion system protein GspF" evidence="7">
    <location>
        <begin position="119"/>
        <end position="247"/>
    </location>
</feature>
<dbReference type="Proteomes" id="UP000518605">
    <property type="component" value="Unassembled WGS sequence"/>
</dbReference>
<dbReference type="AlphaFoldDB" id="A0A7W5CBZ6"/>
<dbReference type="EMBL" id="JACHXW010000019">
    <property type="protein sequence ID" value="MBB3154880.1"/>
    <property type="molecule type" value="Genomic_DNA"/>
</dbReference>
<organism evidence="8 9">
    <name type="scientific">Paenibacillus endophyticus</name>
    <dbReference type="NCBI Taxonomy" id="1294268"/>
    <lineage>
        <taxon>Bacteria</taxon>
        <taxon>Bacillati</taxon>
        <taxon>Bacillota</taxon>
        <taxon>Bacilli</taxon>
        <taxon>Bacillales</taxon>
        <taxon>Paenibacillaceae</taxon>
        <taxon>Paenibacillus</taxon>
    </lineage>
</organism>
<protein>
    <submittedName>
        <fullName evidence="8">Tight adherence protein B</fullName>
    </submittedName>
</protein>
<dbReference type="PANTHER" id="PTHR35007">
    <property type="entry name" value="INTEGRAL MEMBRANE PROTEIN-RELATED"/>
    <property type="match status" value="1"/>
</dbReference>
<dbReference type="PANTHER" id="PTHR35007:SF1">
    <property type="entry name" value="PILUS ASSEMBLY PROTEIN"/>
    <property type="match status" value="1"/>
</dbReference>
<feature type="transmembrane region" description="Helical" evidence="6">
    <location>
        <begin position="235"/>
        <end position="255"/>
    </location>
</feature>
<evidence type="ECO:0000256" key="4">
    <source>
        <dbReference type="ARBA" id="ARBA00022989"/>
    </source>
</evidence>